<evidence type="ECO:0000256" key="1">
    <source>
        <dbReference type="SAM" id="MobiDB-lite"/>
    </source>
</evidence>
<dbReference type="Proteomes" id="UP000324748">
    <property type="component" value="Unassembled WGS sequence"/>
</dbReference>
<dbReference type="AlphaFoldDB" id="A0A5B0P0J2"/>
<reference evidence="2 3" key="1">
    <citation type="submission" date="2019-05" db="EMBL/GenBank/DDBJ databases">
        <title>Emergence of the Ug99 lineage of the wheat stem rust pathogen through somatic hybridization.</title>
        <authorList>
            <person name="Li F."/>
            <person name="Upadhyaya N.M."/>
            <person name="Sperschneider J."/>
            <person name="Matny O."/>
            <person name="Nguyen-Phuc H."/>
            <person name="Mago R."/>
            <person name="Raley C."/>
            <person name="Miller M.E."/>
            <person name="Silverstein K.A.T."/>
            <person name="Henningsen E."/>
            <person name="Hirsch C.D."/>
            <person name="Visser B."/>
            <person name="Pretorius Z.A."/>
            <person name="Steffenson B.J."/>
            <person name="Schwessinger B."/>
            <person name="Dodds P.N."/>
            <person name="Figueroa M."/>
        </authorList>
    </citation>
    <scope>NUCLEOTIDE SEQUENCE [LARGE SCALE GENOMIC DNA]</scope>
    <source>
        <strain evidence="2">21-0</strain>
    </source>
</reference>
<name>A0A5B0P0J2_PUCGR</name>
<gene>
    <name evidence="2" type="ORF">PGT21_023861</name>
</gene>
<comment type="caution">
    <text evidence="2">The sequence shown here is derived from an EMBL/GenBank/DDBJ whole genome shotgun (WGS) entry which is preliminary data.</text>
</comment>
<protein>
    <submittedName>
        <fullName evidence="2">Uncharacterized protein</fullName>
    </submittedName>
</protein>
<proteinExistence type="predicted"/>
<organism evidence="2 3">
    <name type="scientific">Puccinia graminis f. sp. tritici</name>
    <dbReference type="NCBI Taxonomy" id="56615"/>
    <lineage>
        <taxon>Eukaryota</taxon>
        <taxon>Fungi</taxon>
        <taxon>Dikarya</taxon>
        <taxon>Basidiomycota</taxon>
        <taxon>Pucciniomycotina</taxon>
        <taxon>Pucciniomycetes</taxon>
        <taxon>Pucciniales</taxon>
        <taxon>Pucciniaceae</taxon>
        <taxon>Puccinia</taxon>
    </lineage>
</organism>
<feature type="region of interest" description="Disordered" evidence="1">
    <location>
        <begin position="52"/>
        <end position="73"/>
    </location>
</feature>
<feature type="compositionally biased region" description="Polar residues" evidence="1">
    <location>
        <begin position="60"/>
        <end position="73"/>
    </location>
</feature>
<evidence type="ECO:0000313" key="3">
    <source>
        <dbReference type="Proteomes" id="UP000324748"/>
    </source>
</evidence>
<accession>A0A5B0P0J2</accession>
<dbReference type="EMBL" id="VSWC01000079">
    <property type="protein sequence ID" value="KAA1094516.1"/>
    <property type="molecule type" value="Genomic_DNA"/>
</dbReference>
<keyword evidence="3" id="KW-1185">Reference proteome</keyword>
<sequence length="73" mass="8307">MKVQKERLPTNSLLNKTKKTSSIYADERCHMTARESAQSGTPQEFQNLLVPTKDGKWSDLLQTTEQQSNKPLT</sequence>
<evidence type="ECO:0000313" key="2">
    <source>
        <dbReference type="EMBL" id="KAA1094516.1"/>
    </source>
</evidence>